<evidence type="ECO:0000259" key="3">
    <source>
        <dbReference type="Pfam" id="PF08327"/>
    </source>
</evidence>
<dbReference type="InterPro" id="IPR002734">
    <property type="entry name" value="RibDG_C"/>
</dbReference>
<dbReference type="InterPro" id="IPR024072">
    <property type="entry name" value="DHFR-like_dom_sf"/>
</dbReference>
<evidence type="ECO:0000256" key="1">
    <source>
        <dbReference type="ARBA" id="ARBA00006817"/>
    </source>
</evidence>
<evidence type="ECO:0000313" key="5">
    <source>
        <dbReference type="Proteomes" id="UP001595891"/>
    </source>
</evidence>
<dbReference type="SUPFAM" id="SSF53597">
    <property type="entry name" value="Dihydrofolate reductase-like"/>
    <property type="match status" value="1"/>
</dbReference>
<protein>
    <submittedName>
        <fullName evidence="4">SRPBCC domain-containing protein</fullName>
    </submittedName>
</protein>
<comment type="caution">
    <text evidence="4">The sequence shown here is derived from an EMBL/GenBank/DDBJ whole genome shotgun (WGS) entry which is preliminary data.</text>
</comment>
<sequence>MSDRINPTVITAPSGSPFIEIVREFDAPPAKVFRAMTDPGLVPQWLGPREVEMDLLEYDARPGGAYRYIHRSPDGGEYGFRGVFHTVAAGARIIQTFEYEGSPGVVSLESTTFEDLGGRTRVHGHTVYPSVEARDAMLASGMEHGLNDSMDRLSEVLAAGGETQRSGQVFVDITMSLDGYVTAAGAGPDAGLGVGGEPLHEWVFSGEDPRNAEILEASYARSGAVIMGRNLFDVVDGPNGWNDELGYGAERDQSDAPPIFVLTHSVPEKVRLTGRFAFVTDGPHSALAQARAAAGGRDVVVMGGGNVAHEFLEAGLADVLLIHLAPMVLGEGTRLFPAAASAAVRLELLESVSTSAAQHLTYRVIKEGTRT</sequence>
<dbReference type="CDD" id="cd07826">
    <property type="entry name" value="SRPBCC_CalC_Aha1-like_9"/>
    <property type="match status" value="1"/>
</dbReference>
<dbReference type="InterPro" id="IPR050765">
    <property type="entry name" value="Riboflavin_Biosynth_HTPR"/>
</dbReference>
<gene>
    <name evidence="4" type="ORF">ACFO8L_30795</name>
</gene>
<dbReference type="PANTHER" id="PTHR38011:SF12">
    <property type="entry name" value="BIFUNCTIONAL DEAMINASE-REDUCTASE DOMAIN PROTEIN"/>
    <property type="match status" value="1"/>
</dbReference>
<dbReference type="Proteomes" id="UP001595891">
    <property type="component" value="Unassembled WGS sequence"/>
</dbReference>
<dbReference type="Pfam" id="PF01872">
    <property type="entry name" value="RibD_C"/>
    <property type="match status" value="1"/>
</dbReference>
<dbReference type="InterPro" id="IPR023393">
    <property type="entry name" value="START-like_dom_sf"/>
</dbReference>
<organism evidence="4 5">
    <name type="scientific">Sphaerisporangium corydalis</name>
    <dbReference type="NCBI Taxonomy" id="1441875"/>
    <lineage>
        <taxon>Bacteria</taxon>
        <taxon>Bacillati</taxon>
        <taxon>Actinomycetota</taxon>
        <taxon>Actinomycetes</taxon>
        <taxon>Streptosporangiales</taxon>
        <taxon>Streptosporangiaceae</taxon>
        <taxon>Sphaerisporangium</taxon>
    </lineage>
</organism>
<dbReference type="PANTHER" id="PTHR38011">
    <property type="entry name" value="DIHYDROFOLATE REDUCTASE FAMILY PROTEIN (AFU_ORTHOLOGUE AFUA_8G06820)"/>
    <property type="match status" value="1"/>
</dbReference>
<comment type="similarity">
    <text evidence="1">Belongs to the AHA1 family.</text>
</comment>
<dbReference type="InterPro" id="IPR013538">
    <property type="entry name" value="ASHA1/2-like_C"/>
</dbReference>
<dbReference type="Gene3D" id="3.30.530.20">
    <property type="match status" value="1"/>
</dbReference>
<evidence type="ECO:0000313" key="4">
    <source>
        <dbReference type="EMBL" id="MFC4590519.1"/>
    </source>
</evidence>
<dbReference type="EMBL" id="JBHSFN010000023">
    <property type="protein sequence ID" value="MFC4590519.1"/>
    <property type="molecule type" value="Genomic_DNA"/>
</dbReference>
<keyword evidence="5" id="KW-1185">Reference proteome</keyword>
<dbReference type="Gene3D" id="3.40.430.10">
    <property type="entry name" value="Dihydrofolate Reductase, subunit A"/>
    <property type="match status" value="1"/>
</dbReference>
<evidence type="ECO:0000259" key="2">
    <source>
        <dbReference type="Pfam" id="PF01872"/>
    </source>
</evidence>
<dbReference type="RefSeq" id="WP_316249639.1">
    <property type="nucleotide sequence ID" value="NZ_JANZYP010000074.1"/>
</dbReference>
<reference evidence="5" key="1">
    <citation type="journal article" date="2019" name="Int. J. Syst. Evol. Microbiol.">
        <title>The Global Catalogue of Microorganisms (GCM) 10K type strain sequencing project: providing services to taxonomists for standard genome sequencing and annotation.</title>
        <authorList>
            <consortium name="The Broad Institute Genomics Platform"/>
            <consortium name="The Broad Institute Genome Sequencing Center for Infectious Disease"/>
            <person name="Wu L."/>
            <person name="Ma J."/>
        </authorList>
    </citation>
    <scope>NUCLEOTIDE SEQUENCE [LARGE SCALE GENOMIC DNA]</scope>
    <source>
        <strain evidence="5">CCUG 49560</strain>
    </source>
</reference>
<proteinExistence type="inferred from homology"/>
<feature type="domain" description="Activator of Hsp90 ATPase homologue 1/2-like C-terminal" evidence="3">
    <location>
        <begin position="26"/>
        <end position="157"/>
    </location>
</feature>
<name>A0ABV9ER12_9ACTN</name>
<feature type="domain" description="Bacterial bifunctional deaminase-reductase C-terminal" evidence="2">
    <location>
        <begin position="169"/>
        <end position="354"/>
    </location>
</feature>
<dbReference type="SUPFAM" id="SSF55961">
    <property type="entry name" value="Bet v1-like"/>
    <property type="match status" value="1"/>
</dbReference>
<dbReference type="Pfam" id="PF08327">
    <property type="entry name" value="AHSA1"/>
    <property type="match status" value="1"/>
</dbReference>
<accession>A0ABV9ER12</accession>